<proteinExistence type="predicted"/>
<dbReference type="Pfam" id="PF25270">
    <property type="entry name" value="Khk"/>
    <property type="match status" value="1"/>
</dbReference>
<dbReference type="Gene3D" id="3.40.1190.20">
    <property type="match status" value="1"/>
</dbReference>
<organism evidence="1 2">
    <name type="scientific">Halanaerobium saccharolyticum subsp. saccharolyticum DSM 6643</name>
    <dbReference type="NCBI Taxonomy" id="1293054"/>
    <lineage>
        <taxon>Bacteria</taxon>
        <taxon>Bacillati</taxon>
        <taxon>Bacillota</taxon>
        <taxon>Clostridia</taxon>
        <taxon>Halanaerobiales</taxon>
        <taxon>Halanaerobiaceae</taxon>
        <taxon>Halanaerobium</taxon>
    </lineage>
</organism>
<dbReference type="RefSeq" id="WP_005487908.1">
    <property type="nucleotide sequence ID" value="NZ_CAUI01000005.1"/>
</dbReference>
<dbReference type="AlphaFoldDB" id="M5DZE4"/>
<dbReference type="EMBL" id="CAUI01000005">
    <property type="protein sequence ID" value="CCU78569.1"/>
    <property type="molecule type" value="Genomic_DNA"/>
</dbReference>
<evidence type="ECO:0000313" key="1">
    <source>
        <dbReference type="EMBL" id="CCU78569.1"/>
    </source>
</evidence>
<dbReference type="InterPro" id="IPR057621">
    <property type="entry name" value="Khk_prokaryotic"/>
</dbReference>
<sequence length="377" mass="42564">MPLEKNRVSYTQKAKNRLDKIETKNLNQNVLFGFDGFIDNIWTLVSERNSVEDYKVMNSMLTLNQRIKDSAGGGLSTEILKKDKRAGGFNANTARVLNYLGINTTLLSLFGEKENDEVFKDLVKDSEIISLGDPCSAQIFEFEDGKLMFPNNENIRKMNWNQLKNKVGLTKLIEIIDQADLLAFGYWSNMPYYDTIIKGIIEEVIPKIKDKKRKMFMDFGNVKKRSNYDLAEFSRSLGALEKYFELTVSLNRTETIDTAAALGIETELEKNNYINIAQEIRKEMGISNFVVHTNNFALSVNDSGAQKLEQPYCENPVVTTGAGDTFNGGYISAMIISDDPEIRLAAASSTAGYFIRNAEPPTLEQLKTFLKGYESLF</sequence>
<dbReference type="STRING" id="1293054.HSACCH_00719"/>
<name>M5DZE4_9FIRM</name>
<accession>M5DZE4</accession>
<dbReference type="OrthoDB" id="787163at2"/>
<gene>
    <name evidence="1" type="ORF">HSACCH_00719</name>
</gene>
<dbReference type="Proteomes" id="UP000012063">
    <property type="component" value="Unassembled WGS sequence"/>
</dbReference>
<protein>
    <recommendedName>
        <fullName evidence="3">Carbohydrate kinase PfkB domain-containing protein</fullName>
    </recommendedName>
</protein>
<dbReference type="InterPro" id="IPR029056">
    <property type="entry name" value="Ribokinase-like"/>
</dbReference>
<dbReference type="InParanoid" id="M5DZE4"/>
<evidence type="ECO:0000313" key="2">
    <source>
        <dbReference type="Proteomes" id="UP000012063"/>
    </source>
</evidence>
<comment type="caution">
    <text evidence="1">The sequence shown here is derived from an EMBL/GenBank/DDBJ whole genome shotgun (WGS) entry which is preliminary data.</text>
</comment>
<reference evidence="2" key="1">
    <citation type="journal article" date="2013" name="Genome Announc.">
        <title>Genome Sequence of Halanaerobium saccharolyticum subsp. saccharolyticum Strain DSM 6643T, a Halophilic Hydrogen-Producing Bacterium.</title>
        <authorList>
            <person name="Kivisto A."/>
            <person name="Larjo A."/>
            <person name="Ciranna A."/>
            <person name="Santala V."/>
            <person name="Roos C."/>
            <person name="Karp M."/>
        </authorList>
    </citation>
    <scope>NUCLEOTIDE SEQUENCE [LARGE SCALE GENOMIC DNA]</scope>
    <source>
        <strain evidence="2">DSM 6643</strain>
    </source>
</reference>
<dbReference type="SUPFAM" id="SSF53613">
    <property type="entry name" value="Ribokinase-like"/>
    <property type="match status" value="1"/>
</dbReference>
<dbReference type="eggNOG" id="COG0524">
    <property type="taxonomic scope" value="Bacteria"/>
</dbReference>
<keyword evidence="2" id="KW-1185">Reference proteome</keyword>
<evidence type="ECO:0008006" key="3">
    <source>
        <dbReference type="Google" id="ProtNLM"/>
    </source>
</evidence>